<dbReference type="Pfam" id="PF04572">
    <property type="entry name" value="Gb3_synth"/>
    <property type="match status" value="1"/>
</dbReference>
<dbReference type="PANTHER" id="PTHR46781">
    <property type="entry name" value="ALPHA 1,4-GLYCOSYLTRANSFERASE FAMILY PROTEIN"/>
    <property type="match status" value="1"/>
</dbReference>
<name>A0A7C9D3X2_OPUST</name>
<protein>
    <recommendedName>
        <fullName evidence="3">Alpha 1,4-glycosyltransferase domain-containing protein</fullName>
    </recommendedName>
</protein>
<reference evidence="4" key="2">
    <citation type="submission" date="2020-07" db="EMBL/GenBank/DDBJ databases">
        <authorList>
            <person name="Vera ALvarez R."/>
            <person name="Arias-Moreno D.M."/>
            <person name="Jimenez-Jacinto V."/>
            <person name="Jimenez-Bremont J.F."/>
            <person name="Swaminathan K."/>
            <person name="Moose S.P."/>
            <person name="Guerrero-Gonzalez M.L."/>
            <person name="Marino-Ramirez L."/>
            <person name="Landsman D."/>
            <person name="Rodriguez-Kessler M."/>
            <person name="Delgado-Sanchez P."/>
        </authorList>
    </citation>
    <scope>NUCLEOTIDE SEQUENCE</scope>
    <source>
        <tissue evidence="4">Cladode</tissue>
    </source>
</reference>
<dbReference type="AlphaFoldDB" id="A0A7C9D3X2"/>
<organism evidence="4">
    <name type="scientific">Opuntia streptacantha</name>
    <name type="common">Prickly pear cactus</name>
    <name type="synonym">Opuntia cardona</name>
    <dbReference type="NCBI Taxonomy" id="393608"/>
    <lineage>
        <taxon>Eukaryota</taxon>
        <taxon>Viridiplantae</taxon>
        <taxon>Streptophyta</taxon>
        <taxon>Embryophyta</taxon>
        <taxon>Tracheophyta</taxon>
        <taxon>Spermatophyta</taxon>
        <taxon>Magnoliopsida</taxon>
        <taxon>eudicotyledons</taxon>
        <taxon>Gunneridae</taxon>
        <taxon>Pentapetalae</taxon>
        <taxon>Caryophyllales</taxon>
        <taxon>Cactineae</taxon>
        <taxon>Cactaceae</taxon>
        <taxon>Opuntioideae</taxon>
        <taxon>Opuntia</taxon>
    </lineage>
</organism>
<reference evidence="4" key="1">
    <citation type="journal article" date="2013" name="J. Plant Res.">
        <title>Effect of fungi and light on seed germination of three Opuntia species from semiarid lands of central Mexico.</title>
        <authorList>
            <person name="Delgado-Sanchez P."/>
            <person name="Jimenez-Bremont J.F."/>
            <person name="Guerrero-Gonzalez Mde L."/>
            <person name="Flores J."/>
        </authorList>
    </citation>
    <scope>NUCLEOTIDE SEQUENCE</scope>
    <source>
        <tissue evidence="4">Cladode</tissue>
    </source>
</reference>
<dbReference type="Gene3D" id="3.90.550.20">
    <property type="match status" value="1"/>
</dbReference>
<accession>A0A7C9D3X2</accession>
<keyword evidence="2" id="KW-0472">Membrane</keyword>
<evidence type="ECO:0000313" key="4">
    <source>
        <dbReference type="EMBL" id="MBA4630963.1"/>
    </source>
</evidence>
<sequence>MMKAKCSSVSKSFASVFLVSSIFALSFFSFLYLQPRHRDIHGLQPIKSSPRVYKSLGEDDDDDDAGGGEGDALRSPPQNFSREERIAWFQERLPRFRALESTPRTREFHQRIEEFLGETDHGHQNKSAKCKVRFFMTWISSAKQFGPRELLSLESVLKSHPKGCVVIVSRTMDSKSGRKILEPLLDRGFRVYPVAPDFSLLFNNTPAQAWLDRLKEGKVDPGTIPITQNLSNLLRLVILYKYGGTYLDLDVIILKDVSSLRNSIGTQSVNATTKAWRTLNNAVLIFDKGHPLLLKFIQEFASHFNGNLWGSNGPLLVSRVARRVANDPRFEFSILSPMAFYPVDWLRIHRLFTEPKSKAQIKRARDKLHQLTKESYGLHLWNKFSRNLRIEEGSIIESLISYNCIICQDIYNFHGAKHEIAQQ</sequence>
<dbReference type="PANTHER" id="PTHR46781:SF2">
    <property type="entry name" value="ALPHA 1,4-GLYCOSYLTRANSFERASE FAMILY PROTEIN"/>
    <property type="match status" value="1"/>
</dbReference>
<dbReference type="Pfam" id="PF04488">
    <property type="entry name" value="Gly_transf_sug"/>
    <property type="match status" value="1"/>
</dbReference>
<dbReference type="InterPro" id="IPR029044">
    <property type="entry name" value="Nucleotide-diphossugar_trans"/>
</dbReference>
<proteinExistence type="predicted"/>
<keyword evidence="2" id="KW-0812">Transmembrane</keyword>
<feature type="region of interest" description="Disordered" evidence="1">
    <location>
        <begin position="51"/>
        <end position="79"/>
    </location>
</feature>
<evidence type="ECO:0000256" key="1">
    <source>
        <dbReference type="SAM" id="MobiDB-lite"/>
    </source>
</evidence>
<dbReference type="SUPFAM" id="SSF53448">
    <property type="entry name" value="Nucleotide-diphospho-sugar transferases"/>
    <property type="match status" value="1"/>
</dbReference>
<dbReference type="InterPro" id="IPR007577">
    <property type="entry name" value="GlycoTrfase_DXD_sugar-bd_CS"/>
</dbReference>
<dbReference type="InterPro" id="IPR007652">
    <property type="entry name" value="A1-4-GlycosylTfrase_dom"/>
</dbReference>
<feature type="domain" description="Alpha 1,4-glycosyltransferase" evidence="3">
    <location>
        <begin position="286"/>
        <end position="409"/>
    </location>
</feature>
<keyword evidence="2" id="KW-1133">Transmembrane helix</keyword>
<dbReference type="InterPro" id="IPR044789">
    <property type="entry name" value="Put_A1-4-GlycosylTfrase_plant"/>
</dbReference>
<feature type="transmembrane region" description="Helical" evidence="2">
    <location>
        <begin position="12"/>
        <end position="33"/>
    </location>
</feature>
<evidence type="ECO:0000256" key="2">
    <source>
        <dbReference type="SAM" id="Phobius"/>
    </source>
</evidence>
<dbReference type="EMBL" id="GISG01076026">
    <property type="protein sequence ID" value="MBA4630963.1"/>
    <property type="molecule type" value="Transcribed_RNA"/>
</dbReference>
<evidence type="ECO:0000259" key="3">
    <source>
        <dbReference type="Pfam" id="PF04572"/>
    </source>
</evidence>